<sequence length="468" mass="50967">MFILTSSRVVHPDGVRPGAITIRGGKIVDVSDKVPAKPRYSVLDYKYAVISPGVIDVHVHMNEPGREHWEGMETGTAAAAAGGSTTVVDMPLNSNPCTTTAELLKEKMKVAEAKAKVNVGFWGGITPDNAHNDEVLWGMLKAGALGFKSFLAPSGISDFANVSRSDVAGAMHFLLSKGAPFFVHAELVTDVEQAEENPDPRKYSTYLATRPAKFEEDAAHMLIDVLVEEHIPPTRGFFLHIAHLGDAKNIEAFRAVKRRLPLSVETCPHYLLFAAEQIADGDTKFKCAPPLRDEANRRGLLEAVASGDIDIISSDHSPAPADLKETQSGDFLKAWGGISGMQYLLPATWTAVKAAGVDLFQLSQLLSTNPAHLASLQHKGLIAAEMDADIVVWDPEADADTSTTHNRHQHKLSPYTDMKLKGKVLATFVGGHKVFDEKQGVFDGQCGKVLRRKWLDIIRDKKQKNAEL</sequence>
<keyword evidence="7" id="KW-0378">Hydrolase</keyword>
<comment type="subunit">
    <text evidence="4">Homotetramer.</text>
</comment>
<keyword evidence="8" id="KW-0862">Zinc</keyword>
<evidence type="ECO:0000256" key="5">
    <source>
        <dbReference type="ARBA" id="ARBA00012863"/>
    </source>
</evidence>
<accession>A0ABY8URE1</accession>
<dbReference type="EC" id="3.5.2.5" evidence="5"/>
<dbReference type="InterPro" id="IPR050138">
    <property type="entry name" value="DHOase/Allantoinase_Hydrolase"/>
</dbReference>
<comment type="similarity">
    <text evidence="3">Belongs to the metallo-dependent hydrolases superfamily. Allantoinase family.</text>
</comment>
<dbReference type="SUPFAM" id="SSF51556">
    <property type="entry name" value="Metallo-dependent hydrolases"/>
    <property type="match status" value="1"/>
</dbReference>
<evidence type="ECO:0000256" key="7">
    <source>
        <dbReference type="ARBA" id="ARBA00022801"/>
    </source>
</evidence>
<organism evidence="10 11">
    <name type="scientific">Tetradesmus obliquus</name>
    <name type="common">Green alga</name>
    <name type="synonym">Acutodesmus obliquus</name>
    <dbReference type="NCBI Taxonomy" id="3088"/>
    <lineage>
        <taxon>Eukaryota</taxon>
        <taxon>Viridiplantae</taxon>
        <taxon>Chlorophyta</taxon>
        <taxon>core chlorophytes</taxon>
        <taxon>Chlorophyceae</taxon>
        <taxon>CS clade</taxon>
        <taxon>Sphaeropleales</taxon>
        <taxon>Scenedesmaceae</taxon>
        <taxon>Tetradesmus</taxon>
    </lineage>
</organism>
<dbReference type="InterPro" id="IPR006680">
    <property type="entry name" value="Amidohydro-rel"/>
</dbReference>
<dbReference type="PANTHER" id="PTHR43668">
    <property type="entry name" value="ALLANTOINASE"/>
    <property type="match status" value="1"/>
</dbReference>
<dbReference type="InterPro" id="IPR011059">
    <property type="entry name" value="Metal-dep_hydrolase_composite"/>
</dbReference>
<evidence type="ECO:0000256" key="6">
    <source>
        <dbReference type="ARBA" id="ARBA00022723"/>
    </source>
</evidence>
<name>A0ABY8URE1_TETOB</name>
<evidence type="ECO:0000256" key="2">
    <source>
        <dbReference type="ARBA" id="ARBA00004968"/>
    </source>
</evidence>
<evidence type="ECO:0000313" key="10">
    <source>
        <dbReference type="EMBL" id="WIA22892.1"/>
    </source>
</evidence>
<dbReference type="PANTHER" id="PTHR43668:SF2">
    <property type="entry name" value="ALLANTOINASE"/>
    <property type="match status" value="1"/>
</dbReference>
<comment type="cofactor">
    <cofactor evidence="1">
        <name>Zn(2+)</name>
        <dbReference type="ChEBI" id="CHEBI:29105"/>
    </cofactor>
</comment>
<gene>
    <name evidence="10" type="ORF">OEZ85_001270</name>
</gene>
<evidence type="ECO:0000313" key="11">
    <source>
        <dbReference type="Proteomes" id="UP001244341"/>
    </source>
</evidence>
<keyword evidence="6" id="KW-0479">Metal-binding</keyword>
<comment type="pathway">
    <text evidence="2">Nitrogen metabolism; (S)-allantoin degradation; allantoate from (S)-allantoin: step 1/1.</text>
</comment>
<proteinExistence type="inferred from homology"/>
<keyword evidence="11" id="KW-1185">Reference proteome</keyword>
<evidence type="ECO:0000256" key="4">
    <source>
        <dbReference type="ARBA" id="ARBA00011881"/>
    </source>
</evidence>
<evidence type="ECO:0000256" key="1">
    <source>
        <dbReference type="ARBA" id="ARBA00001947"/>
    </source>
</evidence>
<dbReference type="EMBL" id="CP126222">
    <property type="protein sequence ID" value="WIA22892.1"/>
    <property type="molecule type" value="Genomic_DNA"/>
</dbReference>
<feature type="domain" description="Amidohydrolase-related" evidence="9">
    <location>
        <begin position="49"/>
        <end position="433"/>
    </location>
</feature>
<protein>
    <recommendedName>
        <fullName evidence="5">allantoinase</fullName>
        <ecNumber evidence="5">3.5.2.5</ecNumber>
    </recommendedName>
</protein>
<dbReference type="InterPro" id="IPR032466">
    <property type="entry name" value="Metal_Hydrolase"/>
</dbReference>
<dbReference type="Proteomes" id="UP001244341">
    <property type="component" value="Chromosome 15b"/>
</dbReference>
<dbReference type="Gene3D" id="3.20.20.140">
    <property type="entry name" value="Metal-dependent hydrolases"/>
    <property type="match status" value="1"/>
</dbReference>
<dbReference type="Pfam" id="PF01979">
    <property type="entry name" value="Amidohydro_1"/>
    <property type="match status" value="1"/>
</dbReference>
<evidence type="ECO:0000256" key="8">
    <source>
        <dbReference type="ARBA" id="ARBA00022833"/>
    </source>
</evidence>
<evidence type="ECO:0000256" key="3">
    <source>
        <dbReference type="ARBA" id="ARBA00010368"/>
    </source>
</evidence>
<dbReference type="InterPro" id="IPR017593">
    <property type="entry name" value="Allantoinase"/>
</dbReference>
<dbReference type="SUPFAM" id="SSF51338">
    <property type="entry name" value="Composite domain of metallo-dependent hydrolases"/>
    <property type="match status" value="1"/>
</dbReference>
<reference evidence="10 11" key="1">
    <citation type="submission" date="2023-05" db="EMBL/GenBank/DDBJ databases">
        <title>A 100% complete, gapless, phased diploid assembly of the Scenedesmus obliquus UTEX 3031 genome.</title>
        <authorList>
            <person name="Biondi T.C."/>
            <person name="Hanschen E.R."/>
            <person name="Kwon T."/>
            <person name="Eng W."/>
            <person name="Kruse C.P.S."/>
            <person name="Koehler S.I."/>
            <person name="Kunde Y."/>
            <person name="Gleasner C.D."/>
            <person name="You Mak K.T."/>
            <person name="Polle J."/>
            <person name="Hovde B.T."/>
            <person name="Starkenburg S.R."/>
        </authorList>
    </citation>
    <scope>NUCLEOTIDE SEQUENCE [LARGE SCALE GENOMIC DNA]</scope>
    <source>
        <strain evidence="10 11">DOE0152z</strain>
    </source>
</reference>
<dbReference type="NCBIfam" id="TIGR03178">
    <property type="entry name" value="allantoinase"/>
    <property type="match status" value="1"/>
</dbReference>
<evidence type="ECO:0000259" key="9">
    <source>
        <dbReference type="Pfam" id="PF01979"/>
    </source>
</evidence>